<dbReference type="AlphaFoldDB" id="A0AAN7P0I3"/>
<evidence type="ECO:0000259" key="2">
    <source>
        <dbReference type="SMART" id="SM00587"/>
    </source>
</evidence>
<name>A0AAN7P0I3_9COLE</name>
<reference evidence="4" key="1">
    <citation type="submission" date="2023-01" db="EMBL/GenBank/DDBJ databases">
        <title>Key to firefly adult light organ development and bioluminescence: homeobox transcription factors regulate luciferase expression and transportation to peroxisome.</title>
        <authorList>
            <person name="Fu X."/>
        </authorList>
    </citation>
    <scope>NUCLEOTIDE SEQUENCE [LARGE SCALE GENOMIC DNA]</scope>
</reference>
<evidence type="ECO:0000313" key="3">
    <source>
        <dbReference type="EMBL" id="KAK4874389.1"/>
    </source>
</evidence>
<feature type="region of interest" description="Disordered" evidence="1">
    <location>
        <begin position="14"/>
        <end position="50"/>
    </location>
</feature>
<feature type="domain" description="CHK kinase-like" evidence="2">
    <location>
        <begin position="574"/>
        <end position="760"/>
    </location>
</feature>
<dbReference type="Gene3D" id="3.90.1200.10">
    <property type="match status" value="3"/>
</dbReference>
<feature type="domain" description="CHK kinase-like" evidence="2">
    <location>
        <begin position="935"/>
        <end position="1110"/>
    </location>
</feature>
<dbReference type="InterPro" id="IPR011009">
    <property type="entry name" value="Kinase-like_dom_sf"/>
</dbReference>
<sequence>MSSRSRRIVDLALKDARKSGDESDPFSSFDSDIDPMFLPSSDEDMSATSDLSELEYSTEKRKRKLQPCTKISKTLRVENNIILDKPCCSKSLLPGNASPEGRFADITTSTHHCSIEKNENIPPEEFEEFFEVETVAPTQPPYIDIVQKQFQDDIEILSTEVSYIGSPGENYTCELLRVVIKFCKNNENTARTMSMVVKRLIENDLLINFNKEIGFFDCEFGIYSKILPTMKKLKYNKCVSPKAYYLSITPKNVIVLEDLSTLNYKVANRQEGLNLEHCLLSIEKLAYFHAASLALYETNPKIMDEYNNGVVNKSEAFLNVFSIVFQETLDVCKREPSLQKYYKKINEDIKKKLYTSTQRDPKFNVLNHGDFWCNNLMFQYNEEGSLKDVLLIDFQFSVFASPFFDLHYFIATSTSPEVKENHVNDILHHYYNAFLKNVKVLKIKTNVLNWKNFEEEFCNKAYMDIVQEQFQDHIEILSTEVSYIGSPGENYTCELLRVVIKFCKNNENTARTMSMVVKRLIESDLLIKFNKEAGLFDCEFGIYSKILPMMEKLKYNKCVSPKAYYLSITPKNVIVLEDLSTLNYKVANRQEGLNLEHCLLSIEKLAYFHAASLALYEMNPKTMDEYNNGIVNKSEAFLNMFSIVFQETLDVCKREPSLQKYYKKINEDIKKKLYTSTQRDPKFNVLNHGDFWCNNLMFQYNEDGSLKDVLLIDFQFSVFTSPFFDLHYFIATSTSPEVKENHVNDILHHYYNAFLKNVKTLKIKTNVLNWKNFKEEFCNKAYMGFTAMCMALPYFTADKRDDASIFNFIENGKEGSFRHHCFTNHIVQKQFQDDIEILSTEVSYIGSPGENYTSELLRVIVKFSDNNENAVRTVSMVVKRLIENDLLIKFNKEVGLFDREFGIYSKILPMMEKIKYNKCVAPKAYYLSTQPKNVLVLEDLSTLNYKIANRQEGLNLEHCLLSIEKLAYFHAASLALYEKNPKIMDEYSKGIISRTETFLYMFSISFQETLDVCKREPSLQKYYKKINEDIKKKLYTSTERDSKFNVLNHGDFWCNNLMFQYNEDDSLKDVLFIDFQFSVFASPFFDLHYFITTSTSLEVKENHVNDILHH</sequence>
<feature type="domain" description="CHK kinase-like" evidence="2">
    <location>
        <begin position="254"/>
        <end position="440"/>
    </location>
</feature>
<organism evidence="3 4">
    <name type="scientific">Aquatica leii</name>
    <dbReference type="NCBI Taxonomy" id="1421715"/>
    <lineage>
        <taxon>Eukaryota</taxon>
        <taxon>Metazoa</taxon>
        <taxon>Ecdysozoa</taxon>
        <taxon>Arthropoda</taxon>
        <taxon>Hexapoda</taxon>
        <taxon>Insecta</taxon>
        <taxon>Pterygota</taxon>
        <taxon>Neoptera</taxon>
        <taxon>Endopterygota</taxon>
        <taxon>Coleoptera</taxon>
        <taxon>Polyphaga</taxon>
        <taxon>Elateriformia</taxon>
        <taxon>Elateroidea</taxon>
        <taxon>Lampyridae</taxon>
        <taxon>Luciolinae</taxon>
        <taxon>Aquatica</taxon>
    </lineage>
</organism>
<dbReference type="SMART" id="SM00587">
    <property type="entry name" value="CHK"/>
    <property type="match status" value="3"/>
</dbReference>
<dbReference type="PANTHER" id="PTHR11012:SF56">
    <property type="entry name" value="CHK KINASE-LIKE DOMAIN-CONTAINING PROTEIN-RELATED"/>
    <property type="match status" value="1"/>
</dbReference>
<comment type="caution">
    <text evidence="3">The sequence shown here is derived from an EMBL/GenBank/DDBJ whole genome shotgun (WGS) entry which is preliminary data.</text>
</comment>
<keyword evidence="4" id="KW-1185">Reference proteome</keyword>
<dbReference type="Pfam" id="PF02958">
    <property type="entry name" value="EcKL"/>
    <property type="match status" value="3"/>
</dbReference>
<dbReference type="EMBL" id="JARPUR010000006">
    <property type="protein sequence ID" value="KAK4874389.1"/>
    <property type="molecule type" value="Genomic_DNA"/>
</dbReference>
<evidence type="ECO:0000256" key="1">
    <source>
        <dbReference type="SAM" id="MobiDB-lite"/>
    </source>
</evidence>
<dbReference type="SUPFAM" id="SSF56112">
    <property type="entry name" value="Protein kinase-like (PK-like)"/>
    <property type="match status" value="3"/>
</dbReference>
<gene>
    <name evidence="3" type="ORF">RN001_013749</name>
</gene>
<dbReference type="PANTHER" id="PTHR11012">
    <property type="entry name" value="PROTEIN KINASE-LIKE DOMAIN-CONTAINING"/>
    <property type="match status" value="1"/>
</dbReference>
<dbReference type="Proteomes" id="UP001353858">
    <property type="component" value="Unassembled WGS sequence"/>
</dbReference>
<evidence type="ECO:0000313" key="4">
    <source>
        <dbReference type="Proteomes" id="UP001353858"/>
    </source>
</evidence>
<protein>
    <recommendedName>
        <fullName evidence="2">CHK kinase-like domain-containing protein</fullName>
    </recommendedName>
</protein>
<dbReference type="InterPro" id="IPR015897">
    <property type="entry name" value="CHK_kinase-like"/>
</dbReference>
<proteinExistence type="predicted"/>
<accession>A0AAN7P0I3</accession>
<dbReference type="InterPro" id="IPR004119">
    <property type="entry name" value="EcKL"/>
</dbReference>